<dbReference type="EMBL" id="GIFC01009849">
    <property type="protein sequence ID" value="MXU91932.1"/>
    <property type="molecule type" value="Transcribed_RNA"/>
</dbReference>
<proteinExistence type="predicted"/>
<protein>
    <submittedName>
        <fullName evidence="1">Uncharacterized protein</fullName>
    </submittedName>
</protein>
<dbReference type="AlphaFoldDB" id="A0A6B0UQJ2"/>
<accession>A0A6B0UQJ2</accession>
<sequence length="127" mass="14967">MHLRGWSCELAIIIFIFVFRRRCVFILFLRFVFQIKFFLHIFVVFQRYPFGIPGKKAVIILQRFFVSPSRHIHGIITIWFVAAVRETNCFNILRAIHAVFQCYNGNVILVPAFIVSRVNANGFNCRL</sequence>
<reference evidence="1" key="1">
    <citation type="submission" date="2019-12" db="EMBL/GenBank/DDBJ databases">
        <title>An insight into the sialome of adult female Ixodes ricinus ticks feeding for 6 days.</title>
        <authorList>
            <person name="Perner J."/>
            <person name="Ribeiro J.M.C."/>
        </authorList>
    </citation>
    <scope>NUCLEOTIDE SEQUENCE</scope>
    <source>
        <strain evidence="1">Semi-engorged</strain>
        <tissue evidence="1">Salivary glands</tissue>
    </source>
</reference>
<evidence type="ECO:0000313" key="1">
    <source>
        <dbReference type="EMBL" id="MXU91932.1"/>
    </source>
</evidence>
<organism evidence="1">
    <name type="scientific">Ixodes ricinus</name>
    <name type="common">Common tick</name>
    <name type="synonym">Acarus ricinus</name>
    <dbReference type="NCBI Taxonomy" id="34613"/>
    <lineage>
        <taxon>Eukaryota</taxon>
        <taxon>Metazoa</taxon>
        <taxon>Ecdysozoa</taxon>
        <taxon>Arthropoda</taxon>
        <taxon>Chelicerata</taxon>
        <taxon>Arachnida</taxon>
        <taxon>Acari</taxon>
        <taxon>Parasitiformes</taxon>
        <taxon>Ixodida</taxon>
        <taxon>Ixodoidea</taxon>
        <taxon>Ixodidae</taxon>
        <taxon>Ixodinae</taxon>
        <taxon>Ixodes</taxon>
    </lineage>
</organism>
<name>A0A6B0UQJ2_IXORI</name>